<evidence type="ECO:0000313" key="3">
    <source>
        <dbReference type="Proteomes" id="UP001164746"/>
    </source>
</evidence>
<reference evidence="2" key="1">
    <citation type="submission" date="2022-11" db="EMBL/GenBank/DDBJ databases">
        <title>Centuries of genome instability and evolution in soft-shell clam transmissible cancer (bioRxiv).</title>
        <authorList>
            <person name="Hart S.F.M."/>
            <person name="Yonemitsu M.A."/>
            <person name="Giersch R.M."/>
            <person name="Beal B.F."/>
            <person name="Arriagada G."/>
            <person name="Davis B.W."/>
            <person name="Ostrander E.A."/>
            <person name="Goff S.P."/>
            <person name="Metzger M.J."/>
        </authorList>
    </citation>
    <scope>NUCLEOTIDE SEQUENCE</scope>
    <source>
        <strain evidence="2">MELC-2E11</strain>
        <tissue evidence="2">Siphon/mantle</tissue>
    </source>
</reference>
<evidence type="ECO:0000313" key="2">
    <source>
        <dbReference type="EMBL" id="WAR08141.1"/>
    </source>
</evidence>
<gene>
    <name evidence="2" type="ORF">MAR_018099</name>
</gene>
<keyword evidence="3" id="KW-1185">Reference proteome</keyword>
<keyword evidence="1" id="KW-0732">Signal</keyword>
<dbReference type="Proteomes" id="UP001164746">
    <property type="component" value="Chromosome 6"/>
</dbReference>
<accession>A0ABY7ELS1</accession>
<feature type="chain" id="PRO_5045229324" evidence="1">
    <location>
        <begin position="35"/>
        <end position="154"/>
    </location>
</feature>
<feature type="non-terminal residue" evidence="2">
    <location>
        <position position="154"/>
    </location>
</feature>
<evidence type="ECO:0000256" key="1">
    <source>
        <dbReference type="SAM" id="SignalP"/>
    </source>
</evidence>
<name>A0ABY7ELS1_MYAAR</name>
<organism evidence="2 3">
    <name type="scientific">Mya arenaria</name>
    <name type="common">Soft-shell clam</name>
    <dbReference type="NCBI Taxonomy" id="6604"/>
    <lineage>
        <taxon>Eukaryota</taxon>
        <taxon>Metazoa</taxon>
        <taxon>Spiralia</taxon>
        <taxon>Lophotrochozoa</taxon>
        <taxon>Mollusca</taxon>
        <taxon>Bivalvia</taxon>
        <taxon>Autobranchia</taxon>
        <taxon>Heteroconchia</taxon>
        <taxon>Euheterodonta</taxon>
        <taxon>Imparidentia</taxon>
        <taxon>Neoheterodontei</taxon>
        <taxon>Myida</taxon>
        <taxon>Myoidea</taxon>
        <taxon>Myidae</taxon>
        <taxon>Mya</taxon>
    </lineage>
</organism>
<sequence>MTALSMWCLLRTMETVHYFALLVILVSLTRSCYGLGEPCTVSNPSNCTGPGVVCGGSNTCLCNSNHYTANGGCREKISLDSWCYTSHNNTDQCAADNAICDSRYGYACKCRSGYYVDPNNATKCKARKPLGGVCQYNTDCTDSNAECSSSKCRC</sequence>
<protein>
    <submittedName>
        <fullName evidence="2">Uncharacterized protein</fullName>
    </submittedName>
</protein>
<proteinExistence type="predicted"/>
<feature type="signal peptide" evidence="1">
    <location>
        <begin position="1"/>
        <end position="34"/>
    </location>
</feature>
<dbReference type="EMBL" id="CP111017">
    <property type="protein sequence ID" value="WAR08141.1"/>
    <property type="molecule type" value="Genomic_DNA"/>
</dbReference>